<keyword evidence="3" id="KW-1185">Reference proteome</keyword>
<dbReference type="EMBL" id="JADGJD010001454">
    <property type="protein sequence ID" value="KAJ3041898.1"/>
    <property type="molecule type" value="Genomic_DNA"/>
</dbReference>
<dbReference type="Proteomes" id="UP001212841">
    <property type="component" value="Unassembled WGS sequence"/>
</dbReference>
<name>A0AAD5S582_9FUNG</name>
<evidence type="ECO:0000256" key="1">
    <source>
        <dbReference type="SAM" id="MobiDB-lite"/>
    </source>
</evidence>
<gene>
    <name evidence="2" type="ORF">HK097_002155</name>
</gene>
<dbReference type="AlphaFoldDB" id="A0AAD5S582"/>
<evidence type="ECO:0000313" key="3">
    <source>
        <dbReference type="Proteomes" id="UP001212841"/>
    </source>
</evidence>
<sequence>MHASVAPWPDEDPTSTKPTTTPHQKPRSMRPRDNTLHTRSISQETFPSSDSDSSAGAGGPKWMNMISKTWKSSSGVA</sequence>
<feature type="compositionally biased region" description="Polar residues" evidence="1">
    <location>
        <begin position="66"/>
        <end position="77"/>
    </location>
</feature>
<proteinExistence type="predicted"/>
<comment type="caution">
    <text evidence="2">The sequence shown here is derived from an EMBL/GenBank/DDBJ whole genome shotgun (WGS) entry which is preliminary data.</text>
</comment>
<feature type="region of interest" description="Disordered" evidence="1">
    <location>
        <begin position="1"/>
        <end position="77"/>
    </location>
</feature>
<accession>A0AAD5S582</accession>
<protein>
    <submittedName>
        <fullName evidence="2">Uncharacterized protein</fullName>
    </submittedName>
</protein>
<feature type="compositionally biased region" description="Polar residues" evidence="1">
    <location>
        <begin position="37"/>
        <end position="47"/>
    </location>
</feature>
<organism evidence="2 3">
    <name type="scientific">Rhizophlyctis rosea</name>
    <dbReference type="NCBI Taxonomy" id="64517"/>
    <lineage>
        <taxon>Eukaryota</taxon>
        <taxon>Fungi</taxon>
        <taxon>Fungi incertae sedis</taxon>
        <taxon>Chytridiomycota</taxon>
        <taxon>Chytridiomycota incertae sedis</taxon>
        <taxon>Chytridiomycetes</taxon>
        <taxon>Rhizophlyctidales</taxon>
        <taxon>Rhizophlyctidaceae</taxon>
        <taxon>Rhizophlyctis</taxon>
    </lineage>
</organism>
<evidence type="ECO:0000313" key="2">
    <source>
        <dbReference type="EMBL" id="KAJ3041898.1"/>
    </source>
</evidence>
<reference evidence="2" key="1">
    <citation type="submission" date="2020-05" db="EMBL/GenBank/DDBJ databases">
        <title>Phylogenomic resolution of chytrid fungi.</title>
        <authorList>
            <person name="Stajich J.E."/>
            <person name="Amses K."/>
            <person name="Simmons R."/>
            <person name="Seto K."/>
            <person name="Myers J."/>
            <person name="Bonds A."/>
            <person name="Quandt C.A."/>
            <person name="Barry K."/>
            <person name="Liu P."/>
            <person name="Grigoriev I."/>
            <person name="Longcore J.E."/>
            <person name="James T.Y."/>
        </authorList>
    </citation>
    <scope>NUCLEOTIDE SEQUENCE</scope>
    <source>
        <strain evidence="2">JEL0318</strain>
    </source>
</reference>
<feature type="non-terminal residue" evidence="2">
    <location>
        <position position="77"/>
    </location>
</feature>